<keyword evidence="3" id="KW-1185">Reference proteome</keyword>
<dbReference type="Gene3D" id="3.30.40.10">
    <property type="entry name" value="Zinc/RING finger domain, C3HC4 (zinc finger)"/>
    <property type="match status" value="1"/>
</dbReference>
<evidence type="ECO:0008006" key="4">
    <source>
        <dbReference type="Google" id="ProtNLM"/>
    </source>
</evidence>
<dbReference type="InterPro" id="IPR011011">
    <property type="entry name" value="Znf_FYVE_PHD"/>
</dbReference>
<evidence type="ECO:0000256" key="1">
    <source>
        <dbReference type="SAM" id="MobiDB-lite"/>
    </source>
</evidence>
<accession>A0A1E3QVD7</accession>
<sequence>MRKLVPETAHPAVHLTSIVSKDLREQLLKVPSLLATEDPVYRSTLAALRSNWKFAYVVQWLYNFRSNVRLAAELFDVDNFEEELVGIAYPAPFIGKLKTNLIHVIKGGASRAGIDLFETHVRRLFGYDTPLRGVDPSLEDDDEYTEDTTFETLNVLEKVEILYLLIEFVTALPAFRAQMDKVAPGSHQQIEYRQQAIYTSPGNANEQYYLLDDSRLYVQRVNYPAMNVPKKRKHTTMAPEEYDIEPEVQWQCLTVGIYEFHDYIKKNTGTKNRKLQTALTQCIPQIAEQDLKRRRQILARRKTVQMASLLMHRKRSSRLEEKEKRREEHAAVEAELQAQRERAAAQERLAKRQMLRNGNFLSLRSQPEPGMTRAERALQRRILEDTSNTTVSGYATPDEVATPDEAASPGVTATPDVLATPDASENGPQSSSNILSDEWEFDCVTCGAHGTNYDDSREMTKCEECGKWQHVHCQPTEVQLLIKTVDDYRFVGVECKAGADAVKKGMEINDENVREEEIKKEEINEDVQVENDLDSEIPVIPATIAESETIPSHTLSISSMLTSELPVPESESVPRDSMASLLNPTS</sequence>
<feature type="region of interest" description="Disordered" evidence="1">
    <location>
        <begin position="315"/>
        <end position="339"/>
    </location>
</feature>
<evidence type="ECO:0000313" key="3">
    <source>
        <dbReference type="Proteomes" id="UP000094336"/>
    </source>
</evidence>
<dbReference type="GeneID" id="30145793"/>
<protein>
    <recommendedName>
        <fullName evidence="4">Zinc finger PHD-type domain-containing protein</fullName>
    </recommendedName>
</protein>
<dbReference type="AlphaFoldDB" id="A0A1E3QVD7"/>
<dbReference type="RefSeq" id="XP_018986946.1">
    <property type="nucleotide sequence ID" value="XM_019127940.1"/>
</dbReference>
<dbReference type="OrthoDB" id="303107at2759"/>
<dbReference type="EMBL" id="KV454427">
    <property type="protein sequence ID" value="ODQ81618.1"/>
    <property type="molecule type" value="Genomic_DNA"/>
</dbReference>
<proteinExistence type="predicted"/>
<feature type="region of interest" description="Disordered" evidence="1">
    <location>
        <begin position="388"/>
        <end position="433"/>
    </location>
</feature>
<dbReference type="STRING" id="984486.A0A1E3QVD7"/>
<gene>
    <name evidence="2" type="ORF">BABINDRAFT_159887</name>
</gene>
<dbReference type="Proteomes" id="UP000094336">
    <property type="component" value="Unassembled WGS sequence"/>
</dbReference>
<name>A0A1E3QVD7_9ASCO</name>
<dbReference type="InterPro" id="IPR013083">
    <property type="entry name" value="Znf_RING/FYVE/PHD"/>
</dbReference>
<feature type="region of interest" description="Disordered" evidence="1">
    <location>
        <begin position="561"/>
        <end position="586"/>
    </location>
</feature>
<reference evidence="3" key="1">
    <citation type="submission" date="2016-05" db="EMBL/GenBank/DDBJ databases">
        <title>Comparative genomics of biotechnologically important yeasts.</title>
        <authorList>
            <consortium name="DOE Joint Genome Institute"/>
            <person name="Riley R."/>
            <person name="Haridas S."/>
            <person name="Wolfe K.H."/>
            <person name="Lopes M.R."/>
            <person name="Hittinger C.T."/>
            <person name="Goker M."/>
            <person name="Salamov A."/>
            <person name="Wisecaver J."/>
            <person name="Long T.M."/>
            <person name="Aerts A.L."/>
            <person name="Barry K."/>
            <person name="Choi C."/>
            <person name="Clum A."/>
            <person name="Coughlan A.Y."/>
            <person name="Deshpande S."/>
            <person name="Douglass A.P."/>
            <person name="Hanson S.J."/>
            <person name="Klenk H.-P."/>
            <person name="Labutti K."/>
            <person name="Lapidus A."/>
            <person name="Lindquist E."/>
            <person name="Lipzen A."/>
            <person name="Meier-Kolthoff J.P."/>
            <person name="Ohm R.A."/>
            <person name="Otillar R.P."/>
            <person name="Pangilinan J."/>
            <person name="Peng Y."/>
            <person name="Rokas A."/>
            <person name="Rosa C.A."/>
            <person name="Scheuner C."/>
            <person name="Sibirny A.A."/>
            <person name="Slot J.C."/>
            <person name="Stielow J.B."/>
            <person name="Sun H."/>
            <person name="Kurtzman C.P."/>
            <person name="Blackwell M."/>
            <person name="Grigoriev I.V."/>
            <person name="Jeffries T.W."/>
        </authorList>
    </citation>
    <scope>NUCLEOTIDE SEQUENCE [LARGE SCALE GENOMIC DNA]</scope>
    <source>
        <strain evidence="3">NRRL Y-12698</strain>
    </source>
</reference>
<organism evidence="2 3">
    <name type="scientific">Babjeviella inositovora NRRL Y-12698</name>
    <dbReference type="NCBI Taxonomy" id="984486"/>
    <lineage>
        <taxon>Eukaryota</taxon>
        <taxon>Fungi</taxon>
        <taxon>Dikarya</taxon>
        <taxon>Ascomycota</taxon>
        <taxon>Saccharomycotina</taxon>
        <taxon>Pichiomycetes</taxon>
        <taxon>Serinales incertae sedis</taxon>
        <taxon>Babjeviella</taxon>
    </lineage>
</organism>
<feature type="compositionally biased region" description="Basic and acidic residues" evidence="1">
    <location>
        <begin position="317"/>
        <end position="339"/>
    </location>
</feature>
<evidence type="ECO:0000313" key="2">
    <source>
        <dbReference type="EMBL" id="ODQ81618.1"/>
    </source>
</evidence>
<dbReference type="SUPFAM" id="SSF57903">
    <property type="entry name" value="FYVE/PHD zinc finger"/>
    <property type="match status" value="1"/>
</dbReference>